<evidence type="ECO:0000259" key="6">
    <source>
        <dbReference type="PROSITE" id="PS50830"/>
    </source>
</evidence>
<keyword evidence="2" id="KW-0255">Endonuclease</keyword>
<evidence type="ECO:0000256" key="4">
    <source>
        <dbReference type="SAM" id="MobiDB-lite"/>
    </source>
</evidence>
<feature type="domain" description="TNase-like" evidence="6">
    <location>
        <begin position="82"/>
        <end position="210"/>
    </location>
</feature>
<evidence type="ECO:0000256" key="3">
    <source>
        <dbReference type="ARBA" id="ARBA00022801"/>
    </source>
</evidence>
<dbReference type="PROSITE" id="PS50830">
    <property type="entry name" value="TNASE_3"/>
    <property type="match status" value="1"/>
</dbReference>
<dbReference type="AlphaFoldDB" id="A0A2H0YTM8"/>
<keyword evidence="3" id="KW-0378">Hydrolase</keyword>
<evidence type="ECO:0000256" key="2">
    <source>
        <dbReference type="ARBA" id="ARBA00022759"/>
    </source>
</evidence>
<evidence type="ECO:0000313" key="8">
    <source>
        <dbReference type="Proteomes" id="UP000228711"/>
    </source>
</evidence>
<keyword evidence="5" id="KW-0732">Signal</keyword>
<reference evidence="8" key="1">
    <citation type="submission" date="2017-09" db="EMBL/GenBank/DDBJ databases">
        <title>Depth-based differentiation of microbial function through sediment-hosted aquifers and enrichment of novel symbionts in the deep terrestrial subsurface.</title>
        <authorList>
            <person name="Probst A.J."/>
            <person name="Ladd B."/>
            <person name="Jarett J.K."/>
            <person name="Geller-Mcgrath D.E."/>
            <person name="Sieber C.M.K."/>
            <person name="Emerson J.B."/>
            <person name="Anantharaman K."/>
            <person name="Thomas B.C."/>
            <person name="Malmstrom R."/>
            <person name="Stieglmeier M."/>
            <person name="Klingl A."/>
            <person name="Woyke T."/>
            <person name="Ryan C.M."/>
            <person name="Banfield J.F."/>
        </authorList>
    </citation>
    <scope>NUCLEOTIDE SEQUENCE [LARGE SCALE GENOMIC DNA]</scope>
</reference>
<dbReference type="EMBL" id="PEXV01000033">
    <property type="protein sequence ID" value="PIS41848.1"/>
    <property type="molecule type" value="Genomic_DNA"/>
</dbReference>
<dbReference type="Pfam" id="PF00565">
    <property type="entry name" value="SNase"/>
    <property type="match status" value="1"/>
</dbReference>
<dbReference type="InterPro" id="IPR008613">
    <property type="entry name" value="Excalibur_Ca-bd_domain"/>
</dbReference>
<name>A0A2H0YTM8_9BACT</name>
<dbReference type="PANTHER" id="PTHR12302:SF3">
    <property type="entry name" value="SERINE_THREONINE-PROTEIN KINASE 31"/>
    <property type="match status" value="1"/>
</dbReference>
<feature type="region of interest" description="Disordered" evidence="4">
    <location>
        <begin position="25"/>
        <end position="47"/>
    </location>
</feature>
<feature type="chain" id="PRO_5013554040" description="TNase-like domain-containing protein" evidence="5">
    <location>
        <begin position="23"/>
        <end position="285"/>
    </location>
</feature>
<feature type="signal peptide" evidence="5">
    <location>
        <begin position="1"/>
        <end position="22"/>
    </location>
</feature>
<dbReference type="PANTHER" id="PTHR12302">
    <property type="entry name" value="EBNA2 BINDING PROTEIN P100"/>
    <property type="match status" value="1"/>
</dbReference>
<dbReference type="GO" id="GO:0016787">
    <property type="term" value="F:hydrolase activity"/>
    <property type="evidence" value="ECO:0007669"/>
    <property type="project" value="UniProtKB-KW"/>
</dbReference>
<dbReference type="SMART" id="SM00894">
    <property type="entry name" value="Excalibur"/>
    <property type="match status" value="1"/>
</dbReference>
<comment type="caution">
    <text evidence="7">The sequence shown here is derived from an EMBL/GenBank/DDBJ whole genome shotgun (WGS) entry which is preliminary data.</text>
</comment>
<evidence type="ECO:0000313" key="7">
    <source>
        <dbReference type="EMBL" id="PIS41848.1"/>
    </source>
</evidence>
<protein>
    <recommendedName>
        <fullName evidence="6">TNase-like domain-containing protein</fullName>
    </recommendedName>
</protein>
<dbReference type="Gene3D" id="2.40.50.90">
    <property type="match status" value="1"/>
</dbReference>
<evidence type="ECO:0000256" key="5">
    <source>
        <dbReference type="SAM" id="SignalP"/>
    </source>
</evidence>
<feature type="compositionally biased region" description="Basic and acidic residues" evidence="4">
    <location>
        <begin position="25"/>
        <end position="36"/>
    </location>
</feature>
<dbReference type="GO" id="GO:0004519">
    <property type="term" value="F:endonuclease activity"/>
    <property type="evidence" value="ECO:0007669"/>
    <property type="project" value="UniProtKB-KW"/>
</dbReference>
<keyword evidence="1" id="KW-0540">Nuclease</keyword>
<dbReference type="InterPro" id="IPR016071">
    <property type="entry name" value="Staphylococal_nuclease_OB-fold"/>
</dbReference>
<dbReference type="SMART" id="SM00318">
    <property type="entry name" value="SNc"/>
    <property type="match status" value="1"/>
</dbReference>
<sequence length="285" mass="31345">MRKSLKWLLFSSLVILIATTIANKPVDKKPEPDKDTPTIVQKPNGPAPKIKGINKKVDLDESEPQKQEAVEIDTTTNLEINQESTFLVTKVIDGDTISLSNGEVVRYIGIDTPETKHPSLPVQCFGAEASNKNKKLVEGKAVRLEKDVSETDKYGRLLRYVWIGDVFVNEYLVQQGFAQVSTYPPDVKYKDIFLQAQKEAREGNLGLWGTCGDFGTPVTPKPAKTSVQTPLPISGEWNCSGNTYNCTDFSTHTQAQSAFESCGGVGNDIHRLDADKDGLACENLP</sequence>
<accession>A0A2H0YTM8</accession>
<dbReference type="Proteomes" id="UP000228711">
    <property type="component" value="Unassembled WGS sequence"/>
</dbReference>
<dbReference type="SUPFAM" id="SSF50199">
    <property type="entry name" value="Staphylococcal nuclease"/>
    <property type="match status" value="1"/>
</dbReference>
<dbReference type="InterPro" id="IPR035437">
    <property type="entry name" value="SNase_OB-fold_sf"/>
</dbReference>
<organism evidence="7 8">
    <name type="scientific">Candidatus Kerfeldbacteria bacterium CG08_land_8_20_14_0_20_42_7</name>
    <dbReference type="NCBI Taxonomy" id="2014245"/>
    <lineage>
        <taxon>Bacteria</taxon>
        <taxon>Candidatus Kerfeldiibacteriota</taxon>
    </lineage>
</organism>
<evidence type="ECO:0000256" key="1">
    <source>
        <dbReference type="ARBA" id="ARBA00022722"/>
    </source>
</evidence>
<gene>
    <name evidence="7" type="ORF">COT25_00880</name>
</gene>
<proteinExistence type="predicted"/>